<dbReference type="Gene3D" id="3.40.50.300">
    <property type="entry name" value="P-loop containing nucleotide triphosphate hydrolases"/>
    <property type="match status" value="2"/>
</dbReference>
<dbReference type="InterPro" id="IPR027417">
    <property type="entry name" value="P-loop_NTPase"/>
</dbReference>
<dbReference type="SUPFAM" id="SSF52540">
    <property type="entry name" value="P-loop containing nucleoside triphosphate hydrolases"/>
    <property type="match status" value="1"/>
</dbReference>
<comment type="caution">
    <text evidence="1">The sequence shown here is derived from an EMBL/GenBank/DDBJ whole genome shotgun (WGS) entry which is preliminary data.</text>
</comment>
<sequence length="829" mass="93947">MLNRLRQRRAFLGGSRPFSDLIPWLIRLGPRHVLLKDGSVASVMEFQGLDVEALSPEQFDRETARLEHAFKLAGESSAFWWLVDRRPDGGYPLPARTEGPAGVVDELYRKQWQFRGAYRNRHHLCFLTRPRSRQDHFWERIAWETSHGRSLPSALGQMIRAAFSVRASWQLSGGESIELIREHDRRMSDFMGNLPAWGWQPLAGSRLLGFLHDRLGPGDRVPLAVPETAYLDDALADRSVEVLGHQLHWPGTDAVWASLVTLKAWPRQDSNATDPFTFPGMFDLLLRIDGSLTVSLAFQPVSPEDAEVWIAKVRNHHRALEKSWRAYLRETFTRDTLPPDREQHVRASRQASRALERVGECQFGYLNLTVICYGDSARTADALAEKVRSTVHALGFMAFNERLHALSAWAGTLPGQWAEPLRWYFVTGGNAADLTLAGTLPEGQSTNPYLETQCGQPVPALAAFVTRRRTPFFFHFHHGQNGHTLVVGPTRSGKSVFNNFLMAQWLGLPDSRIILFDKDWSAEIPTTLLGGRYVDFARTDQPVSLNPLLELADPDSRAWLHEWLVLLFESGGHPLDADDHLLLGQALDALRELPVGQWRLLTLLNLLPKGRLVDALEPWVGEGPFGRYFDHAREDRSPNRMIGYEIGRLFAQPTLARPMLDYLFHRIFRSLDGHPTLISIEEAWFVLSDPYFARKIEEWIRTLAKKNALLLFATQSIEEIARAEGSGALLDNIPTRILLPNPQIRAQGDCYARLLGLDERQLALIESATPGRDYYLVRPGLSRLFECSFPPPLLAYLRSDAHARSVFARLQQSGSEDWQMHYLESMTHG</sequence>
<dbReference type="EMBL" id="AUZY01001006">
    <property type="protein sequence ID" value="EQD76666.1"/>
    <property type="molecule type" value="Genomic_DNA"/>
</dbReference>
<protein>
    <submittedName>
        <fullName evidence="1">Type IV secretory pathway VirB4 component-like protein</fullName>
    </submittedName>
</protein>
<name>T1BUM4_9ZZZZ</name>
<gene>
    <name evidence="1" type="ORF">B1B_01541</name>
</gene>
<dbReference type="PANTHER" id="PTHR30121">
    <property type="entry name" value="UNCHARACTERIZED PROTEIN YJGR-RELATED"/>
    <property type="match status" value="1"/>
</dbReference>
<evidence type="ECO:0000313" key="1">
    <source>
        <dbReference type="EMBL" id="EQD76666.1"/>
    </source>
</evidence>
<reference evidence="1" key="1">
    <citation type="submission" date="2013-08" db="EMBL/GenBank/DDBJ databases">
        <authorList>
            <person name="Mendez C."/>
            <person name="Richter M."/>
            <person name="Ferrer M."/>
            <person name="Sanchez J."/>
        </authorList>
    </citation>
    <scope>NUCLEOTIDE SEQUENCE</scope>
</reference>
<proteinExistence type="predicted"/>
<accession>T1BUM4</accession>
<organism evidence="1">
    <name type="scientific">mine drainage metagenome</name>
    <dbReference type="NCBI Taxonomy" id="410659"/>
    <lineage>
        <taxon>unclassified sequences</taxon>
        <taxon>metagenomes</taxon>
        <taxon>ecological metagenomes</taxon>
    </lineage>
</organism>
<reference evidence="1" key="2">
    <citation type="journal article" date="2014" name="ISME J.">
        <title>Microbial stratification in low pH oxic and suboxic macroscopic growths along an acid mine drainage.</title>
        <authorList>
            <person name="Mendez-Garcia C."/>
            <person name="Mesa V."/>
            <person name="Sprenger R.R."/>
            <person name="Richter M."/>
            <person name="Diez M.S."/>
            <person name="Solano J."/>
            <person name="Bargiela R."/>
            <person name="Golyshina O.V."/>
            <person name="Manteca A."/>
            <person name="Ramos J.L."/>
            <person name="Gallego J.R."/>
            <person name="Llorente I."/>
            <person name="Martins Dos Santos V.A."/>
            <person name="Jensen O.N."/>
            <person name="Pelaez A.I."/>
            <person name="Sanchez J."/>
            <person name="Ferrer M."/>
        </authorList>
    </citation>
    <scope>NUCLEOTIDE SEQUENCE</scope>
</reference>
<dbReference type="InterPro" id="IPR051162">
    <property type="entry name" value="T4SS_component"/>
</dbReference>
<dbReference type="AlphaFoldDB" id="T1BUM4"/>
<dbReference type="PANTHER" id="PTHR30121:SF12">
    <property type="entry name" value="TYPE IV SECRETION SYSTEM PROTEIN CAGE"/>
    <property type="match status" value="1"/>
</dbReference>